<dbReference type="Pfam" id="PF04357">
    <property type="entry name" value="TamB"/>
    <property type="match status" value="1"/>
</dbReference>
<dbReference type="PANTHER" id="PTHR36985">
    <property type="entry name" value="TRANSLOCATION AND ASSEMBLY MODULE SUBUNIT TAMB"/>
    <property type="match status" value="1"/>
</dbReference>
<organism evidence="6 7">
    <name type="scientific">Limnobacter thiooxidans</name>
    <dbReference type="NCBI Taxonomy" id="131080"/>
    <lineage>
        <taxon>Bacteria</taxon>
        <taxon>Pseudomonadati</taxon>
        <taxon>Pseudomonadota</taxon>
        <taxon>Betaproteobacteria</taxon>
        <taxon>Burkholderiales</taxon>
        <taxon>Burkholderiaceae</taxon>
        <taxon>Limnobacter</taxon>
    </lineage>
</organism>
<dbReference type="PANTHER" id="PTHR36985:SF1">
    <property type="entry name" value="TRANSLOCATION AND ASSEMBLY MODULE SUBUNIT TAMB"/>
    <property type="match status" value="1"/>
</dbReference>
<keyword evidence="4" id="KW-0472">Membrane</keyword>
<keyword evidence="7" id="KW-1185">Reference proteome</keyword>
<gene>
    <name evidence="6" type="ORF">RGQ30_03890</name>
</gene>
<dbReference type="RefSeq" id="WP_130558583.1">
    <property type="nucleotide sequence ID" value="NZ_AP028947.1"/>
</dbReference>
<sequence length="1356" mass="145826">MKRAILIFSGVLFLLIAGLVAAGGWIVTTEQGLRFAISKAQIFLRDNTTQVLDVELEHGTLRDGLSITSLSWNDGEKFVDIAGLQIKLDWSGILANTLVVNSLSAKSVRLVMPPSEDNEPFSLPDNIDLPLDVRIESLQITEVVFNDLVVDQIAGKASLIQNRFDLQQLDLSVEDTQLKSRATVILSKPYAVDGLITANRTFDAVQLDAKLNLAGSLERLELLLNATGQDTARSQVNQSAEIDAVVTPFKPVMVEKVRLLTQNFNPRQWFDSAPMASLTIQGLVQPNADFTQTQGNFSVKNAAPSTLQSGGLPLLSLSALIDLQTSGGLFEKLKLDLNDAQFSDGKRGAGRVSMNVQWESAPQLPDAKSGEQSMQDLLMQGAARFSLQARALDLSVFAALPQEHALNVELNGVQQANLLRVNQLKVQDGEALLEGYAQVGWGGKLPVSLQFQFKQLNPALYVPDANPLLQGNLNGAINFKGELSPTGDGKSLNPMGELLVNVDESTLANAPLKVSVQAIGNAQKLSKVMLDVAVAGNTAKADGSYGTQADFVNVDVNFSQLARLGQLIDRKLGGTAQLKGKLRGLDGDFSGEGKIQIQQLRLDNAIQVDSVAGDFSLGSAANSVWAGDIQVRNVRQPGAPANWVNTLNVQLTGTRSSHGLSAVFDSGLTTFSRQRPIKGEFGMRGGIQDIARNNKTAVGWKGAITAFRLEGMWLPARSFSLQNPAPLTLSAEFTELLDLNIKGEDSSLISNRVFQVAGREIRVEGGMPSFAFPRLSPILRKQLTLEPKDLVAKVAWRYVANPNKVDGHVDLTHVSGGLQVLEDSQIDVDIRKMQANLDFNRDAATLNLDIEANEFGVVSANLRLPVEQNSVTKSWELAGNKPMQGAVAAGFTELNWLGPLISGGVRTSGTGQVAMAIGGTANNPDVQGRLFAMDLDVFQLDQGVRLEDGNVVVDFTTDKASIDTLEFTVYNRRVPKRQIEQLGPLIQGNGKITATGQWNLTGLDGEIQVKLDKVPLLQRPDRWLMVNSQATVQQPNVEGKPLKIRGEINALGAYFEMPESGPQTLGDDVFIKGRSEVVGAGLPIDLQLQANLGDLFYLNAEGLRTRLTGGLRLVMLEGVGGSGQRRSGRRLTATGTIQAVDGTYRAYGQDLTIDRGVVNFQGPLDNPGLNVRAVRKGVAVEAGVEVTGTAQRPKVTLVSEPAVPDSEKLSWMIIGRGSNSADRDSTLLLTAAAAIFGDDDDSTTRKIARSLGIDDLNLSTGSLTAADSRAVGSKVAIAPGADNSASILGSDDPLLSQRIISLGKRFSDEVYLSFDQSVTTAASILKLNYQYSRQLSFIARTGADNAVDVLYQLSFD</sequence>
<protein>
    <recommendedName>
        <fullName evidence="5">Translocation and assembly module TamB C-terminal domain-containing protein</fullName>
    </recommendedName>
</protein>
<dbReference type="Proteomes" id="UP001329151">
    <property type="component" value="Chromosome"/>
</dbReference>
<evidence type="ECO:0000256" key="3">
    <source>
        <dbReference type="ARBA" id="ARBA00022989"/>
    </source>
</evidence>
<evidence type="ECO:0000313" key="6">
    <source>
        <dbReference type="EMBL" id="BET24888.1"/>
    </source>
</evidence>
<evidence type="ECO:0000259" key="5">
    <source>
        <dbReference type="Pfam" id="PF04357"/>
    </source>
</evidence>
<feature type="domain" description="Translocation and assembly module TamB C-terminal" evidence="5">
    <location>
        <begin position="987"/>
        <end position="1355"/>
    </location>
</feature>
<comment type="subcellular location">
    <subcellularLocation>
        <location evidence="1">Membrane</location>
        <topology evidence="1">Single-pass membrane protein</topology>
    </subcellularLocation>
</comment>
<accession>A0AA86IXD7</accession>
<evidence type="ECO:0000256" key="1">
    <source>
        <dbReference type="ARBA" id="ARBA00004167"/>
    </source>
</evidence>
<dbReference type="GO" id="GO:0097347">
    <property type="term" value="C:TAM protein secretion complex"/>
    <property type="evidence" value="ECO:0007669"/>
    <property type="project" value="TreeGrafter"/>
</dbReference>
<keyword evidence="2" id="KW-0812">Transmembrane</keyword>
<proteinExistence type="predicted"/>
<evidence type="ECO:0000313" key="7">
    <source>
        <dbReference type="Proteomes" id="UP001329151"/>
    </source>
</evidence>
<dbReference type="InterPro" id="IPR007452">
    <property type="entry name" value="TamB_C"/>
</dbReference>
<dbReference type="KEGG" id="lto:RGQ30_03890"/>
<name>A0AA86IXD7_9BURK</name>
<dbReference type="GO" id="GO:0005886">
    <property type="term" value="C:plasma membrane"/>
    <property type="evidence" value="ECO:0007669"/>
    <property type="project" value="InterPro"/>
</dbReference>
<evidence type="ECO:0000256" key="2">
    <source>
        <dbReference type="ARBA" id="ARBA00022692"/>
    </source>
</evidence>
<keyword evidence="3" id="KW-1133">Transmembrane helix</keyword>
<dbReference type="GO" id="GO:0009306">
    <property type="term" value="P:protein secretion"/>
    <property type="evidence" value="ECO:0007669"/>
    <property type="project" value="InterPro"/>
</dbReference>
<reference evidence="6 7" key="1">
    <citation type="submission" date="2023-10" db="EMBL/GenBank/DDBJ databases">
        <title>Complete Genome Sequence of Limnobacter thiooxidans CS-K2T, Isolated from freshwater lake sediments in Bavaria, Germany.</title>
        <authorList>
            <person name="Naruki M."/>
            <person name="Watanabe A."/>
            <person name="Warashina T."/>
            <person name="Morita T."/>
            <person name="Arakawa K."/>
        </authorList>
    </citation>
    <scope>NUCLEOTIDE SEQUENCE [LARGE SCALE GENOMIC DNA]</scope>
    <source>
        <strain evidence="6 7">CS-K2</strain>
    </source>
</reference>
<evidence type="ECO:0000256" key="4">
    <source>
        <dbReference type="ARBA" id="ARBA00023136"/>
    </source>
</evidence>
<dbReference type="EMBL" id="AP028947">
    <property type="protein sequence ID" value="BET24888.1"/>
    <property type="molecule type" value="Genomic_DNA"/>
</dbReference>